<dbReference type="NCBIfam" id="TIGR00112">
    <property type="entry name" value="proC"/>
    <property type="match status" value="1"/>
</dbReference>
<dbReference type="Gene3D" id="3.40.50.720">
    <property type="entry name" value="NAD(P)-binding Rossmann-like Domain"/>
    <property type="match status" value="1"/>
</dbReference>
<accession>A0A0F9VIC3</accession>
<dbReference type="Gene3D" id="1.10.3730.10">
    <property type="entry name" value="ProC C-terminal domain-like"/>
    <property type="match status" value="1"/>
</dbReference>
<dbReference type="GO" id="GO:0004735">
    <property type="term" value="F:pyrroline-5-carboxylate reductase activity"/>
    <property type="evidence" value="ECO:0007669"/>
    <property type="project" value="InterPro"/>
</dbReference>
<keyword evidence="3" id="KW-0560">Oxidoreductase</keyword>
<dbReference type="Pfam" id="PF14748">
    <property type="entry name" value="P5CR_dimer"/>
    <property type="match status" value="1"/>
</dbReference>
<evidence type="ECO:0000256" key="3">
    <source>
        <dbReference type="ARBA" id="ARBA00023002"/>
    </source>
</evidence>
<dbReference type="EMBL" id="LAZR01000021">
    <property type="protein sequence ID" value="KKO04846.1"/>
    <property type="molecule type" value="Genomic_DNA"/>
</dbReference>
<protein>
    <recommendedName>
        <fullName evidence="7">Pyrroline-5-carboxylate reductase</fullName>
    </recommendedName>
</protein>
<name>A0A0F9VIC3_9ZZZZ</name>
<proteinExistence type="inferred from homology"/>
<evidence type="ECO:0000259" key="5">
    <source>
        <dbReference type="Pfam" id="PF14748"/>
    </source>
</evidence>
<reference evidence="6" key="1">
    <citation type="journal article" date="2015" name="Nature">
        <title>Complex archaea that bridge the gap between prokaryotes and eukaryotes.</title>
        <authorList>
            <person name="Spang A."/>
            <person name="Saw J.H."/>
            <person name="Jorgensen S.L."/>
            <person name="Zaremba-Niedzwiedzka K."/>
            <person name="Martijn J."/>
            <person name="Lind A.E."/>
            <person name="van Eijk R."/>
            <person name="Schleper C."/>
            <person name="Guy L."/>
            <person name="Ettema T.J."/>
        </authorList>
    </citation>
    <scope>NUCLEOTIDE SEQUENCE</scope>
</reference>
<dbReference type="AlphaFoldDB" id="A0A0F9VIC3"/>
<comment type="caution">
    <text evidence="6">The sequence shown here is derived from an EMBL/GenBank/DDBJ whole genome shotgun (WGS) entry which is preliminary data.</text>
</comment>
<dbReference type="GO" id="GO:0055129">
    <property type="term" value="P:L-proline biosynthetic process"/>
    <property type="evidence" value="ECO:0007669"/>
    <property type="project" value="TreeGrafter"/>
</dbReference>
<dbReference type="HAMAP" id="MF_01925">
    <property type="entry name" value="P5C_reductase"/>
    <property type="match status" value="1"/>
</dbReference>
<feature type="domain" description="Pyrroline-5-carboxylate reductase dimerisation" evidence="5">
    <location>
        <begin position="157"/>
        <end position="260"/>
    </location>
</feature>
<dbReference type="FunFam" id="1.10.3730.10:FF:000001">
    <property type="entry name" value="Pyrroline-5-carboxylate reductase"/>
    <property type="match status" value="1"/>
</dbReference>
<evidence type="ECO:0000256" key="2">
    <source>
        <dbReference type="ARBA" id="ARBA00022857"/>
    </source>
</evidence>
<dbReference type="SUPFAM" id="SSF48179">
    <property type="entry name" value="6-phosphogluconate dehydrogenase C-terminal domain-like"/>
    <property type="match status" value="1"/>
</dbReference>
<dbReference type="InterPro" id="IPR008927">
    <property type="entry name" value="6-PGluconate_DH-like_C_sf"/>
</dbReference>
<feature type="domain" description="Pyrroline-5-carboxylate reductase catalytic N-terminal" evidence="4">
    <location>
        <begin position="2"/>
        <end position="93"/>
    </location>
</feature>
<evidence type="ECO:0000259" key="4">
    <source>
        <dbReference type="Pfam" id="PF03807"/>
    </source>
</evidence>
<keyword evidence="2" id="KW-0521">NADP</keyword>
<dbReference type="SUPFAM" id="SSF51735">
    <property type="entry name" value="NAD(P)-binding Rossmann-fold domains"/>
    <property type="match status" value="1"/>
</dbReference>
<sequence length="264" mass="28739">MKIAIIGAGNLGLSIANGILKSNGATSMYLTKRDTKSIADFEKFDKVTVTNDNRLAVQNSDILIFAVQPVHFAEILESVKDLLNENHVIISTITGFGIEKIEAVIGKDNYIVRSMPNTAISVGKSMTCICSNEKGKKRIDLTKAIFNRMGHSMEIPENQMQAATVICASGIAFWMRLIRATTQGAIQLGFDAKEAQELAMHTCNGAASLLIESGNHPEEEIDRVTTPMGCTITGLNEMEHQGLSSSLIRGIIASYDKITEFKTK</sequence>
<evidence type="ECO:0000313" key="6">
    <source>
        <dbReference type="EMBL" id="KKO04846.1"/>
    </source>
</evidence>
<dbReference type="InterPro" id="IPR000304">
    <property type="entry name" value="Pyrroline-COOH_reductase"/>
</dbReference>
<dbReference type="PANTHER" id="PTHR11645">
    <property type="entry name" value="PYRROLINE-5-CARBOXYLATE REDUCTASE"/>
    <property type="match status" value="1"/>
</dbReference>
<dbReference type="InterPro" id="IPR028939">
    <property type="entry name" value="P5C_Rdtase_cat_N"/>
</dbReference>
<dbReference type="PANTHER" id="PTHR11645:SF0">
    <property type="entry name" value="PYRROLINE-5-CARBOXYLATE REDUCTASE 3"/>
    <property type="match status" value="1"/>
</dbReference>
<dbReference type="InterPro" id="IPR029036">
    <property type="entry name" value="P5CR_dimer"/>
</dbReference>
<dbReference type="PIRSF" id="PIRSF000193">
    <property type="entry name" value="Pyrrol-5-carb_rd"/>
    <property type="match status" value="1"/>
</dbReference>
<dbReference type="Pfam" id="PF03807">
    <property type="entry name" value="F420_oxidored"/>
    <property type="match status" value="1"/>
</dbReference>
<evidence type="ECO:0008006" key="7">
    <source>
        <dbReference type="Google" id="ProtNLM"/>
    </source>
</evidence>
<comment type="similarity">
    <text evidence="1">Belongs to the pyrroline-5-carboxylate reductase family.</text>
</comment>
<evidence type="ECO:0000256" key="1">
    <source>
        <dbReference type="ARBA" id="ARBA00005525"/>
    </source>
</evidence>
<organism evidence="6">
    <name type="scientific">marine sediment metagenome</name>
    <dbReference type="NCBI Taxonomy" id="412755"/>
    <lineage>
        <taxon>unclassified sequences</taxon>
        <taxon>metagenomes</taxon>
        <taxon>ecological metagenomes</taxon>
    </lineage>
</organism>
<dbReference type="InterPro" id="IPR036291">
    <property type="entry name" value="NAD(P)-bd_dom_sf"/>
</dbReference>
<gene>
    <name evidence="6" type="ORF">LCGC14_0081580</name>
</gene>